<organism evidence="2 3">
    <name type="scientific">Viridibacillus soli</name>
    <dbReference type="NCBI Taxonomy" id="2798301"/>
    <lineage>
        <taxon>Bacteria</taxon>
        <taxon>Bacillati</taxon>
        <taxon>Bacillota</taxon>
        <taxon>Bacilli</taxon>
        <taxon>Bacillales</taxon>
        <taxon>Caryophanaceae</taxon>
        <taxon>Viridibacillus</taxon>
    </lineage>
</organism>
<evidence type="ECO:0000313" key="2">
    <source>
        <dbReference type="EMBL" id="MBK3494703.1"/>
    </source>
</evidence>
<evidence type="ECO:0000313" key="3">
    <source>
        <dbReference type="Proteomes" id="UP000618943"/>
    </source>
</evidence>
<dbReference type="Proteomes" id="UP000618943">
    <property type="component" value="Unassembled WGS sequence"/>
</dbReference>
<comment type="caution">
    <text evidence="2">The sequence shown here is derived from an EMBL/GenBank/DDBJ whole genome shotgun (WGS) entry which is preliminary data.</text>
</comment>
<dbReference type="EMBL" id="JAEOAH010000006">
    <property type="protein sequence ID" value="MBK3494703.1"/>
    <property type="molecule type" value="Genomic_DNA"/>
</dbReference>
<keyword evidence="1" id="KW-0472">Membrane</keyword>
<keyword evidence="1" id="KW-0812">Transmembrane</keyword>
<proteinExistence type="predicted"/>
<keyword evidence="3" id="KW-1185">Reference proteome</keyword>
<reference evidence="2 3" key="1">
    <citation type="submission" date="2020-12" db="EMBL/GenBank/DDBJ databases">
        <title>YIM B01967 draft genome.</title>
        <authorList>
            <person name="Yan X."/>
        </authorList>
    </citation>
    <scope>NUCLEOTIDE SEQUENCE [LARGE SCALE GENOMIC DNA]</scope>
    <source>
        <strain evidence="2 3">YIM B01967</strain>
    </source>
</reference>
<dbReference type="Pfam" id="PF11457">
    <property type="entry name" value="DUF3021"/>
    <property type="match status" value="1"/>
</dbReference>
<feature type="transmembrane region" description="Helical" evidence="1">
    <location>
        <begin position="73"/>
        <end position="93"/>
    </location>
</feature>
<feature type="transmembrane region" description="Helical" evidence="1">
    <location>
        <begin position="41"/>
        <end position="61"/>
    </location>
</feature>
<feature type="transmembrane region" description="Helical" evidence="1">
    <location>
        <begin position="7"/>
        <end position="29"/>
    </location>
</feature>
<evidence type="ECO:0000256" key="1">
    <source>
        <dbReference type="SAM" id="Phobius"/>
    </source>
</evidence>
<accession>A0ABS1H6P9</accession>
<sequence length="150" mass="17038">MKKITQVAILGALIGLSTSYMIITIDLLVNPTYTLNGQELFLEFKLAIFLGIGCGITSLIFYMERWSIAVKLIIHYVVILSLVLVCGAIGEWYENPVEQPGEFIMFFAIQLTVYLAVFVIIYGVSYQEVKNINEKLKRRSEGTHHRSMKL</sequence>
<protein>
    <submittedName>
        <fullName evidence="2">DUF3021 domain-containing protein</fullName>
    </submittedName>
</protein>
<name>A0ABS1H6P9_9BACL</name>
<dbReference type="InterPro" id="IPR021560">
    <property type="entry name" value="DUF3021"/>
</dbReference>
<feature type="transmembrane region" description="Helical" evidence="1">
    <location>
        <begin position="105"/>
        <end position="125"/>
    </location>
</feature>
<keyword evidence="1" id="KW-1133">Transmembrane helix</keyword>
<gene>
    <name evidence="2" type="ORF">JFL43_07495</name>
</gene>